<dbReference type="GO" id="GO:0046922">
    <property type="term" value="F:peptide-O-fucosyltransferase activity"/>
    <property type="evidence" value="ECO:0007669"/>
    <property type="project" value="InterPro"/>
</dbReference>
<accession>A0A8J2SA42</accession>
<dbReference type="Pfam" id="PF10250">
    <property type="entry name" value="O-FucT"/>
    <property type="match status" value="1"/>
</dbReference>
<gene>
    <name evidence="10" type="ORF">PECAL_2P04510</name>
</gene>
<keyword evidence="3" id="KW-0808">Transferase</keyword>
<dbReference type="AlphaFoldDB" id="A0A8J2SA42"/>
<evidence type="ECO:0000256" key="2">
    <source>
        <dbReference type="ARBA" id="ARBA00004922"/>
    </source>
</evidence>
<dbReference type="PANTHER" id="PTHR13398">
    <property type="entry name" value="GDP-FUCOSE PROTEIN O-FUCOSYLTRANSFERASE 2"/>
    <property type="match status" value="1"/>
</dbReference>
<comment type="similarity">
    <text evidence="7">Belongs to the glycosyltransferase 68 family.</text>
</comment>
<keyword evidence="5" id="KW-0294">Fucose metabolism</keyword>
<organism evidence="10 11">
    <name type="scientific">Pelagomonas calceolata</name>
    <dbReference type="NCBI Taxonomy" id="35677"/>
    <lineage>
        <taxon>Eukaryota</taxon>
        <taxon>Sar</taxon>
        <taxon>Stramenopiles</taxon>
        <taxon>Ochrophyta</taxon>
        <taxon>Pelagophyceae</taxon>
        <taxon>Pelagomonadales</taxon>
        <taxon>Pelagomonadaceae</taxon>
        <taxon>Pelagomonas</taxon>
    </lineage>
</organism>
<evidence type="ECO:0000256" key="9">
    <source>
        <dbReference type="SAM" id="SignalP"/>
    </source>
</evidence>
<reference evidence="10" key="1">
    <citation type="submission" date="2021-11" db="EMBL/GenBank/DDBJ databases">
        <authorList>
            <consortium name="Genoscope - CEA"/>
            <person name="William W."/>
        </authorList>
    </citation>
    <scope>NUCLEOTIDE SEQUENCE</scope>
</reference>
<evidence type="ECO:0000256" key="7">
    <source>
        <dbReference type="ARBA" id="ARBA00025803"/>
    </source>
</evidence>
<dbReference type="Proteomes" id="UP000789595">
    <property type="component" value="Unassembled WGS sequence"/>
</dbReference>
<keyword evidence="11" id="KW-1185">Reference proteome</keyword>
<dbReference type="PANTHER" id="PTHR13398:SF0">
    <property type="entry name" value="GDP-FUCOSE PROTEIN O-FUCOSYLTRANSFERASE 2"/>
    <property type="match status" value="1"/>
</dbReference>
<evidence type="ECO:0000256" key="1">
    <source>
        <dbReference type="ARBA" id="ARBA00004240"/>
    </source>
</evidence>
<protein>
    <recommendedName>
        <fullName evidence="8">GDP-fucose protein O-fucosyltransferase 2</fullName>
    </recommendedName>
</protein>
<comment type="pathway">
    <text evidence="2">Protein modification; protein glycosylation.</text>
</comment>
<feature type="chain" id="PRO_5035234506" description="GDP-fucose protein O-fucosyltransferase 2" evidence="9">
    <location>
        <begin position="17"/>
        <end position="397"/>
    </location>
</feature>
<keyword evidence="4" id="KW-0256">Endoplasmic reticulum</keyword>
<keyword evidence="9" id="KW-0732">Signal</keyword>
<evidence type="ECO:0000256" key="5">
    <source>
        <dbReference type="ARBA" id="ARBA00023253"/>
    </source>
</evidence>
<evidence type="ECO:0000256" key="4">
    <source>
        <dbReference type="ARBA" id="ARBA00022824"/>
    </source>
</evidence>
<feature type="signal peptide" evidence="9">
    <location>
        <begin position="1"/>
        <end position="16"/>
    </location>
</feature>
<dbReference type="InterPro" id="IPR019378">
    <property type="entry name" value="GDP-Fuc_O-FucTrfase"/>
</dbReference>
<dbReference type="Gene3D" id="3.40.50.11340">
    <property type="match status" value="1"/>
</dbReference>
<evidence type="ECO:0000313" key="10">
    <source>
        <dbReference type="EMBL" id="CAH0367430.1"/>
    </source>
</evidence>
<sequence>MTKRLAAAWLLQAAHATDYWMAWPDHYARGGGLGNQLEQLLGRVQCAGDATRTLVLPDLRADRSSMRGDARHHAFEDVFDVPRLRTVANVATWRAMLHDCEGVSFVVEGDEHTCDAFSPPAAYAFSLMKKHARAYAAPSLVQTCVVAPGAVALNKLPRCAVGVDVREFLLLGPCHQEAYKRSAFKSARPCRGLDVASSPCRAGFRWDSALNASSSFLGLVAPRREKTHLAPCAAHALGRLDASEPRARALLTALRASSQLQTVVAHAMKSTGTYDAVHVRLGDFGSLCAKRPKFCPPSDADLARVFAVLDALNNPAPVLLLSDDPNRARDALGNSRVRPVSEILNASLGEASAPGRVAAEMDLAVGARLFVGVACSTVSQLIVKRREALGRPFMLWP</sequence>
<dbReference type="GO" id="GO:0006004">
    <property type="term" value="P:fucose metabolic process"/>
    <property type="evidence" value="ECO:0007669"/>
    <property type="project" value="UniProtKB-KW"/>
</dbReference>
<dbReference type="OrthoDB" id="10533655at2759"/>
<evidence type="ECO:0000313" key="11">
    <source>
        <dbReference type="Proteomes" id="UP000789595"/>
    </source>
</evidence>
<comment type="subcellular location">
    <subcellularLocation>
        <location evidence="1">Endoplasmic reticulum</location>
    </subcellularLocation>
</comment>
<dbReference type="InterPro" id="IPR045130">
    <property type="entry name" value="OFUT2-like"/>
</dbReference>
<dbReference type="GO" id="GO:0005783">
    <property type="term" value="C:endoplasmic reticulum"/>
    <property type="evidence" value="ECO:0007669"/>
    <property type="project" value="UniProtKB-SubCell"/>
</dbReference>
<evidence type="ECO:0000256" key="3">
    <source>
        <dbReference type="ARBA" id="ARBA00022679"/>
    </source>
</evidence>
<comment type="caution">
    <text evidence="10">The sequence shown here is derived from an EMBL/GenBank/DDBJ whole genome shotgun (WGS) entry which is preliminary data.</text>
</comment>
<proteinExistence type="inferred from homology"/>
<evidence type="ECO:0000256" key="8">
    <source>
        <dbReference type="ARBA" id="ARBA00026232"/>
    </source>
</evidence>
<dbReference type="CDD" id="cd11296">
    <property type="entry name" value="O-FucT_like"/>
    <property type="match status" value="1"/>
</dbReference>
<dbReference type="EMBL" id="CAKKNE010000002">
    <property type="protein sequence ID" value="CAH0367430.1"/>
    <property type="molecule type" value="Genomic_DNA"/>
</dbReference>
<dbReference type="Gene3D" id="3.40.50.11350">
    <property type="match status" value="1"/>
</dbReference>
<evidence type="ECO:0000256" key="6">
    <source>
        <dbReference type="ARBA" id="ARBA00023277"/>
    </source>
</evidence>
<name>A0A8J2SA42_9STRA</name>
<keyword evidence="6" id="KW-0119">Carbohydrate metabolism</keyword>